<dbReference type="GO" id="GO:0004672">
    <property type="term" value="F:protein kinase activity"/>
    <property type="evidence" value="ECO:0007669"/>
    <property type="project" value="InterPro"/>
</dbReference>
<organism evidence="6 7">
    <name type="scientific">Paramecium pentaurelia</name>
    <dbReference type="NCBI Taxonomy" id="43138"/>
    <lineage>
        <taxon>Eukaryota</taxon>
        <taxon>Sar</taxon>
        <taxon>Alveolata</taxon>
        <taxon>Ciliophora</taxon>
        <taxon>Intramacronucleata</taxon>
        <taxon>Oligohymenophorea</taxon>
        <taxon>Peniculida</taxon>
        <taxon>Parameciidae</taxon>
        <taxon>Paramecium</taxon>
    </lineage>
</organism>
<proteinExistence type="predicted"/>
<accession>A0A8S1XS72</accession>
<evidence type="ECO:0000256" key="1">
    <source>
        <dbReference type="ARBA" id="ARBA00022741"/>
    </source>
</evidence>
<gene>
    <name evidence="6" type="ORF">PPENT_87.1.T1340044</name>
</gene>
<keyword evidence="7" id="KW-1185">Reference proteome</keyword>
<dbReference type="PROSITE" id="PS50088">
    <property type="entry name" value="ANK_REPEAT"/>
    <property type="match status" value="2"/>
</dbReference>
<dbReference type="AlphaFoldDB" id="A0A8S1XS72"/>
<comment type="caution">
    <text evidence="6">The sequence shown here is derived from an EMBL/GenBank/DDBJ whole genome shotgun (WGS) entry which is preliminary data.</text>
</comment>
<protein>
    <recommendedName>
        <fullName evidence="5">Protein kinase domain-containing protein</fullName>
    </recommendedName>
</protein>
<dbReference type="Pfam" id="PF12796">
    <property type="entry name" value="Ank_2"/>
    <property type="match status" value="1"/>
</dbReference>
<dbReference type="Pfam" id="PF00069">
    <property type="entry name" value="Pkinase"/>
    <property type="match status" value="1"/>
</dbReference>
<reference evidence="6" key="1">
    <citation type="submission" date="2021-01" db="EMBL/GenBank/DDBJ databases">
        <authorList>
            <consortium name="Genoscope - CEA"/>
            <person name="William W."/>
        </authorList>
    </citation>
    <scope>NUCLEOTIDE SEQUENCE</scope>
</reference>
<evidence type="ECO:0000256" key="3">
    <source>
        <dbReference type="PROSITE-ProRule" id="PRU00023"/>
    </source>
</evidence>
<dbReference type="PANTHER" id="PTHR24347">
    <property type="entry name" value="SERINE/THREONINE-PROTEIN KINASE"/>
    <property type="match status" value="1"/>
</dbReference>
<feature type="binding site" evidence="4">
    <location>
        <position position="144"/>
    </location>
    <ligand>
        <name>ATP</name>
        <dbReference type="ChEBI" id="CHEBI:30616"/>
    </ligand>
</feature>
<evidence type="ECO:0000256" key="2">
    <source>
        <dbReference type="ARBA" id="ARBA00022840"/>
    </source>
</evidence>
<evidence type="ECO:0000313" key="6">
    <source>
        <dbReference type="EMBL" id="CAD8203528.1"/>
    </source>
</evidence>
<evidence type="ECO:0000259" key="5">
    <source>
        <dbReference type="PROSITE" id="PS50011"/>
    </source>
</evidence>
<dbReference type="PROSITE" id="PS50011">
    <property type="entry name" value="PROTEIN_KINASE_DOM"/>
    <property type="match status" value="1"/>
</dbReference>
<dbReference type="PROSITE" id="PS00107">
    <property type="entry name" value="PROTEIN_KINASE_ATP"/>
    <property type="match status" value="1"/>
</dbReference>
<dbReference type="GO" id="GO:0005524">
    <property type="term" value="F:ATP binding"/>
    <property type="evidence" value="ECO:0007669"/>
    <property type="project" value="UniProtKB-UniRule"/>
</dbReference>
<dbReference type="InterPro" id="IPR002110">
    <property type="entry name" value="Ankyrin_rpt"/>
</dbReference>
<dbReference type="Proteomes" id="UP000689195">
    <property type="component" value="Unassembled WGS sequence"/>
</dbReference>
<keyword evidence="3" id="KW-0040">ANK repeat</keyword>
<keyword evidence="1 4" id="KW-0547">Nucleotide-binding</keyword>
<keyword evidence="2 4" id="KW-0067">ATP-binding</keyword>
<dbReference type="OrthoDB" id="1738954at2759"/>
<dbReference type="InterPro" id="IPR000719">
    <property type="entry name" value="Prot_kinase_dom"/>
</dbReference>
<feature type="domain" description="Protein kinase" evidence="5">
    <location>
        <begin position="115"/>
        <end position="374"/>
    </location>
</feature>
<dbReference type="SMART" id="SM00220">
    <property type="entry name" value="S_TKc"/>
    <property type="match status" value="1"/>
</dbReference>
<dbReference type="PROSITE" id="PS50297">
    <property type="entry name" value="ANK_REP_REGION"/>
    <property type="match status" value="2"/>
</dbReference>
<evidence type="ECO:0000313" key="7">
    <source>
        <dbReference type="Proteomes" id="UP000689195"/>
    </source>
</evidence>
<dbReference type="FunFam" id="1.10.510.10:FF:000945">
    <property type="entry name" value="Uncharacterized protein"/>
    <property type="match status" value="1"/>
</dbReference>
<feature type="repeat" description="ANK" evidence="3">
    <location>
        <begin position="606"/>
        <end position="638"/>
    </location>
</feature>
<sequence length="751" mass="87615">MNLPKISFFDDPKSQLWIKDVIQISDPIISGTLIKNSKKGVQKEINYFIQDGKFANNKKYIDLQNVTLDKLKNYGFKLTRNRKTIELFAHNEQAQIVWYDYMKSFCIQRGFNNVYSINKLIGKGNFAKVYSAQKKSDQSLYAVKAFDKLKFQDIRIDKPALIKELSIMRKMDFRGVIKLYEVYENDNYIFLVCELLEGGELFNQMKGKAYDEKTVANIMYRILQSIDYIHQMGVLHRDIKPENLILRTKGDMTDVVIADFGLADYYNPSGDYMFKRCGTPGYVAPELLQDKIYDFKVDIFSAGVLMFIMLTGASPFKAKSYDEIVMKNYHCQIEYNLINNHPLSEEAIHLLRALLEKNADLRISTELALQHQWFQKQADYQLHLEENLPRHKRNSDLYARTPLMGQELNQSLTSTPLSVTPQMRSKSNTADINREEQNGNTFRQQSQSVKVQKQECILEENDYNVNEDDDIPRSNQIKILRRLIEIQCGQCKQHSWFTQISFLNNIFNLHNFVIIRMFSYLPSKVKHFFNWELQEYIGTQYDGTETFNPFSSPFNRIINAAWHTNPDSTHHHTIDYRLIKAICDNDINEAKLAIDQNPNSIQSTNYEFTPLSLAASLNRTAIIDYLLLRGAQIDEIDNQGRTPLIQAVINWQIEAIKTLTERGAQIDKKGKYGYNAIDLAQIRGYEQITKFLISQNNRHLKFTYPKFDVTLKIEKQIEQYKEITKDIENVVFEPKKLPFNNYQGLYQINLL</sequence>
<dbReference type="InterPro" id="IPR008271">
    <property type="entry name" value="Ser/Thr_kinase_AS"/>
</dbReference>
<dbReference type="InterPro" id="IPR017441">
    <property type="entry name" value="Protein_kinase_ATP_BS"/>
</dbReference>
<name>A0A8S1XS72_9CILI</name>
<dbReference type="SMART" id="SM00248">
    <property type="entry name" value="ANK"/>
    <property type="match status" value="3"/>
</dbReference>
<dbReference type="EMBL" id="CAJJDO010000134">
    <property type="protein sequence ID" value="CAD8203528.1"/>
    <property type="molecule type" value="Genomic_DNA"/>
</dbReference>
<evidence type="ECO:0000256" key="4">
    <source>
        <dbReference type="PROSITE-ProRule" id="PRU10141"/>
    </source>
</evidence>
<dbReference type="PROSITE" id="PS00108">
    <property type="entry name" value="PROTEIN_KINASE_ST"/>
    <property type="match status" value="1"/>
</dbReference>
<feature type="repeat" description="ANK" evidence="3">
    <location>
        <begin position="639"/>
        <end position="671"/>
    </location>
</feature>